<accession>F4CNA6</accession>
<name>F4CNA6_PSEUX</name>
<evidence type="ECO:0000313" key="2">
    <source>
        <dbReference type="Proteomes" id="UP000007809"/>
    </source>
</evidence>
<dbReference type="EMBL" id="CP002593">
    <property type="protein sequence ID" value="AEA27130.1"/>
    <property type="molecule type" value="Genomic_DNA"/>
</dbReference>
<dbReference type="HOGENOM" id="CLU_2864616_0_0_11"/>
<reference evidence="1 2" key="1">
    <citation type="journal article" date="2011" name="J. Bacteriol.">
        <title>Genome sequence of the 1,4-dioxane-degrading Pseudonocardia dioxanivorans strain CB1190.</title>
        <authorList>
            <person name="Sales C.M."/>
            <person name="Mahendra S."/>
            <person name="Grostern A."/>
            <person name="Parales R.E."/>
            <person name="Goodwin L.A."/>
            <person name="Woyke T."/>
            <person name="Nolan M."/>
            <person name="Lapidus A."/>
            <person name="Chertkov O."/>
            <person name="Ovchinnikova G."/>
            <person name="Sczyrba A."/>
            <person name="Alvarez-Cohen L."/>
        </authorList>
    </citation>
    <scope>NUCLEOTIDE SEQUENCE [LARGE SCALE GENOMIC DNA]</scope>
    <source>
        <strain evidence="2">ATCC 55486 / DSM 44775 / JCM 13855 / CB1190</strain>
    </source>
</reference>
<dbReference type="AlphaFoldDB" id="F4CNA6"/>
<dbReference type="KEGG" id="pdx:Psed_4992"/>
<gene>
    <name evidence="1" type="ordered locus">Psed_4992</name>
</gene>
<protein>
    <submittedName>
        <fullName evidence="1">Uncharacterized protein</fullName>
    </submittedName>
</protein>
<sequence>MPAVADETIAEPRPCRRCSKDALLNVHGCCADCIGDMGLRHVDEHGTWRAELAELVKSGAITGG</sequence>
<evidence type="ECO:0000313" key="1">
    <source>
        <dbReference type="EMBL" id="AEA27130.1"/>
    </source>
</evidence>
<dbReference type="Proteomes" id="UP000007809">
    <property type="component" value="Chromosome"/>
</dbReference>
<keyword evidence="2" id="KW-1185">Reference proteome</keyword>
<dbReference type="STRING" id="675635.Psed_4992"/>
<proteinExistence type="predicted"/>
<organism evidence="1 2">
    <name type="scientific">Pseudonocardia dioxanivorans (strain ATCC 55486 / DSM 44775 / JCM 13855 / CB1190)</name>
    <dbReference type="NCBI Taxonomy" id="675635"/>
    <lineage>
        <taxon>Bacteria</taxon>
        <taxon>Bacillati</taxon>
        <taxon>Actinomycetota</taxon>
        <taxon>Actinomycetes</taxon>
        <taxon>Pseudonocardiales</taxon>
        <taxon>Pseudonocardiaceae</taxon>
        <taxon>Pseudonocardia</taxon>
    </lineage>
</organism>